<organism evidence="1">
    <name type="scientific">Yersinia enterocolitica W22703</name>
    <dbReference type="NCBI Taxonomy" id="913028"/>
    <lineage>
        <taxon>Bacteria</taxon>
        <taxon>Pseudomonadati</taxon>
        <taxon>Pseudomonadota</taxon>
        <taxon>Gammaproteobacteria</taxon>
        <taxon>Enterobacterales</taxon>
        <taxon>Yersiniaceae</taxon>
        <taxon>Yersinia</taxon>
    </lineage>
</organism>
<dbReference type="AlphaFoldDB" id="F4MWG4"/>
<proteinExistence type="predicted"/>
<dbReference type="EMBL" id="FR718519">
    <property type="protein sequence ID" value="CBX70172.1"/>
    <property type="molecule type" value="Genomic_DNA"/>
</dbReference>
<sequence>MGTTFLHSLWINLRELNFTIESQFFKVKMFILLIKLT</sequence>
<protein>
    <submittedName>
        <fullName evidence="1">Uncharacterized protein</fullName>
    </submittedName>
</protein>
<name>F4MWG4_YEREN</name>
<gene>
    <name evidence="1" type="ORF">YEW_DC13080</name>
</gene>
<reference evidence="1" key="1">
    <citation type="journal article" date="2011" name="BMC Genomics">
        <title>Shotgun sequencing of Yersinia enterocolitica strain W22703 (biotype 2, serotype O:9): genomic evidence for oscillation between invertebrates and mammals.</title>
        <authorList>
            <person name="Fuchs T.M."/>
            <person name="Brandt K."/>
            <person name="Starke M."/>
            <person name="Rattei T."/>
        </authorList>
    </citation>
    <scope>NUCLEOTIDE SEQUENCE</scope>
</reference>
<accession>F4MWG4</accession>
<evidence type="ECO:0000313" key="1">
    <source>
        <dbReference type="EMBL" id="CBX70172.1"/>
    </source>
</evidence>